<dbReference type="InterPro" id="IPR007346">
    <property type="entry name" value="Endonuclease-I"/>
</dbReference>
<dbReference type="GO" id="GO:0016787">
    <property type="term" value="F:hydrolase activity"/>
    <property type="evidence" value="ECO:0007669"/>
    <property type="project" value="UniProtKB-KW"/>
</dbReference>
<gene>
    <name evidence="4" type="ORF">SAMN02745213_00482</name>
</gene>
<organism evidence="4 5">
    <name type="scientific">Succinivibrio dextrinosolvens DSM 3072</name>
    <dbReference type="NCBI Taxonomy" id="1123324"/>
    <lineage>
        <taxon>Bacteria</taxon>
        <taxon>Pseudomonadati</taxon>
        <taxon>Pseudomonadota</taxon>
        <taxon>Gammaproteobacteria</taxon>
        <taxon>Aeromonadales</taxon>
        <taxon>Succinivibrionaceae</taxon>
        <taxon>Succinivibrio</taxon>
    </lineage>
</organism>
<dbReference type="PANTHER" id="PTHR33607">
    <property type="entry name" value="ENDONUCLEASE-1"/>
    <property type="match status" value="1"/>
</dbReference>
<keyword evidence="2" id="KW-0540">Nuclease</keyword>
<dbReference type="STRING" id="83771.SAMN02910357_01073"/>
<dbReference type="EMBL" id="FUXX01000005">
    <property type="protein sequence ID" value="SKA58574.1"/>
    <property type="molecule type" value="Genomic_DNA"/>
</dbReference>
<dbReference type="PANTHER" id="PTHR33607:SF2">
    <property type="entry name" value="ENDONUCLEASE-1"/>
    <property type="match status" value="1"/>
</dbReference>
<keyword evidence="3" id="KW-0378">Hydrolase</keyword>
<evidence type="ECO:0000313" key="5">
    <source>
        <dbReference type="Proteomes" id="UP000242432"/>
    </source>
</evidence>
<proteinExistence type="inferred from homology"/>
<sequence>MKTQITLINTRLNQNSQKYYMKKLLLIPLLTLLCSCSVNTPKAELQHKSFREAKLNMVEIFREMDNPRTLYCGCNIKFPKRGGYMPDPESCGYHSDRYAKNAKRIEAEHIMPAWEFGHKRRCWVKGHRRNCEHNDAEFQAMHADLHNLYPAIGEVNSDRNNYSFTDSLSDDNYHKDFISGKKVRNHSRHKVRGYGQCEMVIDRSKEEAMPPVRARGIIARAYLYMSSRYNIELEKDKKHLFQKWDKMYAPDKNECLRNSRVRQIQGHDNPFVSRQCHY</sequence>
<dbReference type="GO" id="GO:0004518">
    <property type="term" value="F:nuclease activity"/>
    <property type="evidence" value="ECO:0007669"/>
    <property type="project" value="UniProtKB-KW"/>
</dbReference>
<dbReference type="Proteomes" id="UP000242432">
    <property type="component" value="Unassembled WGS sequence"/>
</dbReference>
<reference evidence="5" key="1">
    <citation type="submission" date="2017-02" db="EMBL/GenBank/DDBJ databases">
        <authorList>
            <person name="Varghese N."/>
            <person name="Submissions S."/>
        </authorList>
    </citation>
    <scope>NUCLEOTIDE SEQUENCE [LARGE SCALE GENOMIC DNA]</scope>
    <source>
        <strain evidence="5">DSM 3072</strain>
    </source>
</reference>
<name>A0A1T4V0Z4_9GAMM</name>
<comment type="similarity">
    <text evidence="1">Belongs to the EndA/NucM nuclease family.</text>
</comment>
<evidence type="ECO:0000256" key="2">
    <source>
        <dbReference type="ARBA" id="ARBA00022722"/>
    </source>
</evidence>
<dbReference type="Pfam" id="PF04231">
    <property type="entry name" value="Endonuclease_1"/>
    <property type="match status" value="1"/>
</dbReference>
<dbReference type="AlphaFoldDB" id="A0A1T4V0Z4"/>
<evidence type="ECO:0000313" key="4">
    <source>
        <dbReference type="EMBL" id="SKA58574.1"/>
    </source>
</evidence>
<dbReference type="SUPFAM" id="SSF54060">
    <property type="entry name" value="His-Me finger endonucleases"/>
    <property type="match status" value="1"/>
</dbReference>
<protein>
    <submittedName>
        <fullName evidence="4">Deoxyribonuclease-1</fullName>
    </submittedName>
</protein>
<keyword evidence="5" id="KW-1185">Reference proteome</keyword>
<dbReference type="InterPro" id="IPR044925">
    <property type="entry name" value="His-Me_finger_sf"/>
</dbReference>
<evidence type="ECO:0000256" key="3">
    <source>
        <dbReference type="ARBA" id="ARBA00022801"/>
    </source>
</evidence>
<evidence type="ECO:0000256" key="1">
    <source>
        <dbReference type="ARBA" id="ARBA00006429"/>
    </source>
</evidence>
<accession>A0A1T4V0Z4</accession>